<evidence type="ECO:0000256" key="6">
    <source>
        <dbReference type="ARBA" id="ARBA00022729"/>
    </source>
</evidence>
<dbReference type="SUPFAM" id="SSF56935">
    <property type="entry name" value="Porins"/>
    <property type="match status" value="1"/>
</dbReference>
<dbReference type="Proteomes" id="UP000009282">
    <property type="component" value="Chromosome"/>
</dbReference>
<dbReference type="EMBL" id="CP003060">
    <property type="protein sequence ID" value="AEP31169.1"/>
    <property type="molecule type" value="Genomic_DNA"/>
</dbReference>
<evidence type="ECO:0000259" key="14">
    <source>
        <dbReference type="Pfam" id="PF07715"/>
    </source>
</evidence>
<feature type="domain" description="TonB-dependent receptor-like beta-barrel" evidence="13">
    <location>
        <begin position="222"/>
        <end position="681"/>
    </location>
</feature>
<keyword evidence="8 11" id="KW-0472">Membrane</keyword>
<dbReference type="InterPro" id="IPR012910">
    <property type="entry name" value="Plug_dom"/>
</dbReference>
<evidence type="ECO:0000256" key="3">
    <source>
        <dbReference type="ARBA" id="ARBA00022448"/>
    </source>
</evidence>
<dbReference type="Pfam" id="PF00593">
    <property type="entry name" value="TonB_dep_Rec_b-barrel"/>
    <property type="match status" value="1"/>
</dbReference>
<organism evidence="15 16">
    <name type="scientific">Glaciecola nitratireducens (strain JCM 12485 / KCTC 12276 / FR1064)</name>
    <dbReference type="NCBI Taxonomy" id="1085623"/>
    <lineage>
        <taxon>Bacteria</taxon>
        <taxon>Pseudomonadati</taxon>
        <taxon>Pseudomonadota</taxon>
        <taxon>Gammaproteobacteria</taxon>
        <taxon>Alteromonadales</taxon>
        <taxon>Alteromonadaceae</taxon>
        <taxon>Brumicola</taxon>
    </lineage>
</organism>
<comment type="similarity">
    <text evidence="2">Belongs to the TonB-dependent receptor family. Hemoglobin/haptoglobin binding protein subfamily.</text>
</comment>
<evidence type="ECO:0000256" key="4">
    <source>
        <dbReference type="ARBA" id="ARBA00022452"/>
    </source>
</evidence>
<evidence type="ECO:0000256" key="11">
    <source>
        <dbReference type="PROSITE-ProRule" id="PRU01360"/>
    </source>
</evidence>
<dbReference type="Pfam" id="PF07715">
    <property type="entry name" value="Plug"/>
    <property type="match status" value="1"/>
</dbReference>
<evidence type="ECO:0000256" key="7">
    <source>
        <dbReference type="ARBA" id="ARBA00023077"/>
    </source>
</evidence>
<proteinExistence type="inferred from homology"/>
<dbReference type="Gene3D" id="2.40.170.20">
    <property type="entry name" value="TonB-dependent receptor, beta-barrel domain"/>
    <property type="match status" value="1"/>
</dbReference>
<dbReference type="PROSITE" id="PS52016">
    <property type="entry name" value="TONB_DEPENDENT_REC_3"/>
    <property type="match status" value="1"/>
</dbReference>
<accession>G4QIL4</accession>
<evidence type="ECO:0000256" key="12">
    <source>
        <dbReference type="RuleBase" id="RU003357"/>
    </source>
</evidence>
<dbReference type="eggNOG" id="COG4206">
    <property type="taxonomic scope" value="Bacteria"/>
</dbReference>
<dbReference type="PANTHER" id="PTHR30069:SF29">
    <property type="entry name" value="HEMOGLOBIN AND HEMOGLOBIN-HAPTOGLOBIN-BINDING PROTEIN 1-RELATED"/>
    <property type="match status" value="1"/>
</dbReference>
<sequence length="717" mass="79983">MTIFQRQDSHSSVKQAAKLKLDSVFQTPFKVTLLTAIFLANGWASANQSTVQDIATNKVNTKTEQTIERMVVTANRSKTTLLSTASSVDAINSSALDLIGHQHINQALSRISGTWISRGNGQEHLTAVRSPVLTGAGGCGAFFMAVDGISLRAPGFCNANQLFDANSEQAQSIEVLRGPASTLYGTNAVHGVINILSPDAFSDDANYLAIRAGRDDHIKTSLGFRSQQNNSALGVFTNITQNNGYQANSGYDQQKLTAIYEHKGDVWQNKTLVDMANLNQETAGFVEGFEVYRDAQIRRSNPNPEAYRDAKSLRAYSAFSRDLDTGKLTLTPFLRWNEMAFLQHFLPWKALEENSSTSVGLQAQYYYVIGDLSFTAGIDTDFTRANLRESQAQDFSPTIPAGEHYDYDVDASQIGSYLQVQWQLEDFLITAGGRLEYINYDYDNLLSDGSACAANVTGCRFSRPSDQDVDFTVFSPSLSLLYSINSEQSIYAKWSQGYRAPQATELFRLQNGQEITDLDEEEMDALELGWRLYTDSFNINASVFMQDKSNFIFQDSNRQNVSNGETEHNGAEVSATYNLNDNIYINANVSYAEHNYTNDLTLARTSIKGNEIDTAPRFMGSAQLGWNINPSLLTELSLQRMGNYYLNPENSAEYAGHTLLDLNLRYAYSEQLVLSANIYNLLDEDYAERADSAFGNYRYFVGQPRRIFLTATWQWAQ</sequence>
<evidence type="ECO:0000256" key="8">
    <source>
        <dbReference type="ARBA" id="ARBA00023136"/>
    </source>
</evidence>
<dbReference type="PANTHER" id="PTHR30069">
    <property type="entry name" value="TONB-DEPENDENT OUTER MEMBRANE RECEPTOR"/>
    <property type="match status" value="1"/>
</dbReference>
<dbReference type="RefSeq" id="WP_014110040.1">
    <property type="nucleotide sequence ID" value="NC_016041.1"/>
</dbReference>
<dbReference type="InterPro" id="IPR039426">
    <property type="entry name" value="TonB-dep_rcpt-like"/>
</dbReference>
<keyword evidence="3 11" id="KW-0813">Transport</keyword>
<keyword evidence="7 12" id="KW-0798">TonB box</keyword>
<protein>
    <submittedName>
        <fullName evidence="15">TonB-dependent receptor</fullName>
    </submittedName>
</protein>
<dbReference type="GO" id="GO:0015344">
    <property type="term" value="F:siderophore uptake transmembrane transporter activity"/>
    <property type="evidence" value="ECO:0007669"/>
    <property type="project" value="TreeGrafter"/>
</dbReference>
<keyword evidence="10 11" id="KW-0998">Cell outer membrane</keyword>
<dbReference type="GO" id="GO:0009279">
    <property type="term" value="C:cell outer membrane"/>
    <property type="evidence" value="ECO:0007669"/>
    <property type="project" value="UniProtKB-SubCell"/>
</dbReference>
<dbReference type="HOGENOM" id="CLU_008287_18_3_6"/>
<evidence type="ECO:0000256" key="5">
    <source>
        <dbReference type="ARBA" id="ARBA00022692"/>
    </source>
</evidence>
<keyword evidence="6" id="KW-0732">Signal</keyword>
<dbReference type="InterPro" id="IPR036942">
    <property type="entry name" value="Beta-barrel_TonB_sf"/>
</dbReference>
<gene>
    <name evidence="15" type="ordered locus">GNIT_3074</name>
</gene>
<evidence type="ECO:0000259" key="13">
    <source>
        <dbReference type="Pfam" id="PF00593"/>
    </source>
</evidence>
<evidence type="ECO:0000256" key="1">
    <source>
        <dbReference type="ARBA" id="ARBA00004571"/>
    </source>
</evidence>
<reference evidence="15 16" key="1">
    <citation type="journal article" date="2011" name="J. Bacteriol.">
        <title>Complete genome sequence of seawater bacterium Glaciecola nitratireducens FR1064T.</title>
        <authorList>
            <person name="Bian F."/>
            <person name="Qin Q.L."/>
            <person name="Xie B.B."/>
            <person name="Shu Y.L."/>
            <person name="Zhang X.Y."/>
            <person name="Yu Y."/>
            <person name="Chen B."/>
            <person name="Chen X.L."/>
            <person name="Zhou B.C."/>
            <person name="Zhang Y.Z."/>
        </authorList>
    </citation>
    <scope>NUCLEOTIDE SEQUENCE [LARGE SCALE GENOMIC DNA]</scope>
    <source>
        <strain evidence="16">JCM 12485 / KCTC 12276 / FR1064</strain>
    </source>
</reference>
<dbReference type="STRING" id="1085623.GNIT_3074"/>
<dbReference type="AlphaFoldDB" id="G4QIL4"/>
<comment type="subcellular location">
    <subcellularLocation>
        <location evidence="1 11">Cell outer membrane</location>
        <topology evidence="1 11">Multi-pass membrane protein</topology>
    </subcellularLocation>
</comment>
<keyword evidence="9 15" id="KW-0675">Receptor</keyword>
<evidence type="ECO:0000256" key="2">
    <source>
        <dbReference type="ARBA" id="ARBA00008143"/>
    </source>
</evidence>
<keyword evidence="16" id="KW-1185">Reference proteome</keyword>
<evidence type="ECO:0000256" key="10">
    <source>
        <dbReference type="ARBA" id="ARBA00023237"/>
    </source>
</evidence>
<evidence type="ECO:0000313" key="15">
    <source>
        <dbReference type="EMBL" id="AEP31169.1"/>
    </source>
</evidence>
<keyword evidence="5 11" id="KW-0812">Transmembrane</keyword>
<dbReference type="InterPro" id="IPR000531">
    <property type="entry name" value="Beta-barrel_TonB"/>
</dbReference>
<dbReference type="Gene3D" id="2.170.130.10">
    <property type="entry name" value="TonB-dependent receptor, plug domain"/>
    <property type="match status" value="1"/>
</dbReference>
<keyword evidence="4 11" id="KW-1134">Transmembrane beta strand</keyword>
<evidence type="ECO:0000256" key="9">
    <source>
        <dbReference type="ARBA" id="ARBA00023170"/>
    </source>
</evidence>
<feature type="domain" description="TonB-dependent receptor plug" evidence="14">
    <location>
        <begin position="82"/>
        <end position="192"/>
    </location>
</feature>
<evidence type="ECO:0000313" key="16">
    <source>
        <dbReference type="Proteomes" id="UP000009282"/>
    </source>
</evidence>
<name>G4QIL4_GLANF</name>
<dbReference type="GO" id="GO:0044718">
    <property type="term" value="P:siderophore transmembrane transport"/>
    <property type="evidence" value="ECO:0007669"/>
    <property type="project" value="TreeGrafter"/>
</dbReference>
<dbReference type="InterPro" id="IPR037066">
    <property type="entry name" value="Plug_dom_sf"/>
</dbReference>
<dbReference type="KEGG" id="gni:GNIT_3074"/>